<organism evidence="2 3">
    <name type="scientific">Dendrobium thyrsiflorum</name>
    <name type="common">Pinecone-like raceme dendrobium</name>
    <name type="synonym">Orchid</name>
    <dbReference type="NCBI Taxonomy" id="117978"/>
    <lineage>
        <taxon>Eukaryota</taxon>
        <taxon>Viridiplantae</taxon>
        <taxon>Streptophyta</taxon>
        <taxon>Embryophyta</taxon>
        <taxon>Tracheophyta</taxon>
        <taxon>Spermatophyta</taxon>
        <taxon>Magnoliopsida</taxon>
        <taxon>Liliopsida</taxon>
        <taxon>Asparagales</taxon>
        <taxon>Orchidaceae</taxon>
        <taxon>Epidendroideae</taxon>
        <taxon>Malaxideae</taxon>
        <taxon>Dendrobiinae</taxon>
        <taxon>Dendrobium</taxon>
    </lineage>
</organism>
<reference evidence="2 3" key="1">
    <citation type="journal article" date="2024" name="Plant Biotechnol. J.">
        <title>Dendrobium thyrsiflorum genome and its molecular insights into genes involved in important horticultural traits.</title>
        <authorList>
            <person name="Chen B."/>
            <person name="Wang J.Y."/>
            <person name="Zheng P.J."/>
            <person name="Li K.L."/>
            <person name="Liang Y.M."/>
            <person name="Chen X.F."/>
            <person name="Zhang C."/>
            <person name="Zhao X."/>
            <person name="He X."/>
            <person name="Zhang G.Q."/>
            <person name="Liu Z.J."/>
            <person name="Xu Q."/>
        </authorList>
    </citation>
    <scope>NUCLEOTIDE SEQUENCE [LARGE SCALE GENOMIC DNA]</scope>
    <source>
        <strain evidence="2">GZMU011</strain>
    </source>
</reference>
<evidence type="ECO:0000256" key="1">
    <source>
        <dbReference type="SAM" id="MobiDB-lite"/>
    </source>
</evidence>
<feature type="compositionally biased region" description="Basic and acidic residues" evidence="1">
    <location>
        <begin position="48"/>
        <end position="64"/>
    </location>
</feature>
<evidence type="ECO:0000313" key="2">
    <source>
        <dbReference type="EMBL" id="KAL0903173.1"/>
    </source>
</evidence>
<comment type="caution">
    <text evidence="2">The sequence shown here is derived from an EMBL/GenBank/DDBJ whole genome shotgun (WGS) entry which is preliminary data.</text>
</comment>
<proteinExistence type="predicted"/>
<evidence type="ECO:0000313" key="3">
    <source>
        <dbReference type="Proteomes" id="UP001552299"/>
    </source>
</evidence>
<dbReference type="AlphaFoldDB" id="A0ABD0TU23"/>
<feature type="region of interest" description="Disordered" evidence="1">
    <location>
        <begin position="1"/>
        <end position="64"/>
    </location>
</feature>
<dbReference type="PANTHER" id="PTHR35717:SF1">
    <property type="entry name" value="OS05G0156200 PROTEIN"/>
    <property type="match status" value="1"/>
</dbReference>
<name>A0ABD0TU23_DENTH</name>
<dbReference type="EMBL" id="JANQDX010000020">
    <property type="protein sequence ID" value="KAL0903173.1"/>
    <property type="molecule type" value="Genomic_DNA"/>
</dbReference>
<accession>A0ABD0TU23</accession>
<dbReference type="Proteomes" id="UP001552299">
    <property type="component" value="Unassembled WGS sequence"/>
</dbReference>
<sequence>MLEDKQRTTTSENTGNHGRGNPNPFRGRENPEVEVLEGEEGMPPLEPLSREEMSQAYDRRGADFRRDEFPCRAADFEGRRRDYDEGFGYDRRREDRLLANSSIPLGDEIASQYSPMSEDSDDLRFCDNPITSTVLSEVTTSNTTSPVSPHRHQRTQIGAVTTIFPPLPSCTLAAVVCSHSRQRSSDNESRFPSSPNDVCHTGDLRRTALLRSVQIRTQGEEKPCLFIKDDGYQSPEREVEDYIEDCSSVEGLNESKFGE</sequence>
<gene>
    <name evidence="2" type="ORF">M5K25_027530</name>
</gene>
<keyword evidence="3" id="KW-1185">Reference proteome</keyword>
<protein>
    <submittedName>
        <fullName evidence="2">Uncharacterized protein</fullName>
    </submittedName>
</protein>
<dbReference type="PANTHER" id="PTHR35717">
    <property type="entry name" value="OS05G0156200 PROTEIN"/>
    <property type="match status" value="1"/>
</dbReference>